<organism evidence="10 11">
    <name type="scientific">Lutibaculum baratangense AMV1</name>
    <dbReference type="NCBI Taxonomy" id="631454"/>
    <lineage>
        <taxon>Bacteria</taxon>
        <taxon>Pseudomonadati</taxon>
        <taxon>Pseudomonadota</taxon>
        <taxon>Alphaproteobacteria</taxon>
        <taxon>Hyphomicrobiales</taxon>
        <taxon>Tepidamorphaceae</taxon>
        <taxon>Lutibaculum</taxon>
    </lineage>
</organism>
<dbReference type="PIRSF" id="PIRSF036289">
    <property type="entry name" value="Glycosyl_hydrolase_malt_phosph"/>
    <property type="match status" value="1"/>
</dbReference>
<dbReference type="FunFam" id="1.50.10.10:FF:000053">
    <property type="entry name" value="Putative glycosyl hydrolase"/>
    <property type="match status" value="1"/>
</dbReference>
<name>V4RWR8_9HYPH</name>
<accession>V4RWR8</accession>
<feature type="region of interest" description="Disordered" evidence="6">
    <location>
        <begin position="802"/>
        <end position="837"/>
    </location>
</feature>
<dbReference type="Pfam" id="PF03633">
    <property type="entry name" value="Glyco_hydro_65C"/>
    <property type="match status" value="1"/>
</dbReference>
<dbReference type="GO" id="GO:0005975">
    <property type="term" value="P:carbohydrate metabolic process"/>
    <property type="evidence" value="ECO:0007669"/>
    <property type="project" value="InterPro"/>
</dbReference>
<dbReference type="SUPFAM" id="SSF74650">
    <property type="entry name" value="Galactose mutarotase-like"/>
    <property type="match status" value="1"/>
</dbReference>
<dbReference type="PATRIC" id="fig|631454.5.peg.53"/>
<evidence type="ECO:0000256" key="6">
    <source>
        <dbReference type="SAM" id="MobiDB-lite"/>
    </source>
</evidence>
<dbReference type="STRING" id="631454.N177_0054"/>
<evidence type="ECO:0000256" key="2">
    <source>
        <dbReference type="ARBA" id="ARBA00022676"/>
    </source>
</evidence>
<evidence type="ECO:0000256" key="4">
    <source>
        <dbReference type="PIRSR" id="PIRSR036289-50"/>
    </source>
</evidence>
<dbReference type="GO" id="GO:0004805">
    <property type="term" value="F:trehalose-phosphatase activity"/>
    <property type="evidence" value="ECO:0007669"/>
    <property type="project" value="UniProtKB-EC"/>
</dbReference>
<sequence>MADTPWKLSYEGFDPTQEGLREALCTLGNGYFATRGAAEESEADDVHYPGTYLAGGYNRLETELAGRRIENEDLVNLPNWLALTFRPEGGDWLNLRRVEVLGYTQALDLRQGVLERTVRVRDREGRETSIASRRLVHMRRQNIAAIEMRLTPENWSGIAEIRSALDGRVINAGVERYRQLNGKHLAPLGTREPSEDAVLLLAETSQSRILVAEVARTRVYRDEGPAEARRATEHEEGYVAQRLSVAVGQGESLTVEKVVALCTSRDRGISEPTQAAMEEIGDTGRFSDLLASHALAWRTLWDRGDIVLDGHPHRQMVLRLHIFHLLQTVSPNTVDMDAGVPARGLHGEAYRGHIFWDELFILPYLNLHFPEISRELLLYRYRRLPAARRLARSAGRRGAMYPWQSGSSGREESQVLHLNPRSGRWTPDNTSLQRHVSLAIAHNIWRYWQTTGDRGIMAAHCAEMLVEIARFWASMATWDEAGGRYRILGVMGPDEFHDRYPWRDEPGLDDNAYTNVMASWTLRRAADALDDLAPGRRAELRLLLDVTDEELADWKRIAGGMRVPLLEGGIIAQFEGYDRLEELDWDAYRARYGDIQRLDRILEAEGDTINRYKASKQADVLMLFYLFSAQELTDLLATMGYDFDPATIPANIDYYMRRTSHGSTLSRVVHSWVLARSDRARSWELLTEALESDLLDIQGGTTAEGIHLGAMAGTVDLIQRGQTALEFTDHTLSISPCLPEAMQGVHLKFLYHGYWLHLDVGCDEVTVTAPDGWAGPRRIQVRDRIHEFQPGETLRFTCHLEDGWRPQQGAPERTGRAEGVAESVRRQPNDASPGQGR</sequence>
<evidence type="ECO:0000313" key="11">
    <source>
        <dbReference type="Proteomes" id="UP000017819"/>
    </source>
</evidence>
<feature type="domain" description="Glycoside hydrolase family 65 N-terminal" evidence="9">
    <location>
        <begin position="10"/>
        <end position="265"/>
    </location>
</feature>
<dbReference type="InterPro" id="IPR005194">
    <property type="entry name" value="Glyco_hydro_65_C"/>
</dbReference>
<protein>
    <submittedName>
        <fullName evidence="10">Trehalose-6-phosphate phosphatase</fullName>
        <ecNumber evidence="10">3.1.3.12</ecNumber>
    </submittedName>
</protein>
<feature type="active site" description="Proton donor" evidence="4">
    <location>
        <position position="495"/>
    </location>
</feature>
<evidence type="ECO:0000256" key="3">
    <source>
        <dbReference type="ARBA" id="ARBA00022679"/>
    </source>
</evidence>
<dbReference type="Gene3D" id="2.60.420.10">
    <property type="entry name" value="Maltose phosphorylase, domain 3"/>
    <property type="match status" value="1"/>
</dbReference>
<dbReference type="InterPro" id="IPR005196">
    <property type="entry name" value="Glyco_hydro_65_N"/>
</dbReference>
<dbReference type="InterPro" id="IPR017045">
    <property type="entry name" value="Malt_Pase/Glycosyl_Hdrlase"/>
</dbReference>
<dbReference type="EMBL" id="AWXZ01000004">
    <property type="protein sequence ID" value="ESR27450.1"/>
    <property type="molecule type" value="Genomic_DNA"/>
</dbReference>
<evidence type="ECO:0000313" key="10">
    <source>
        <dbReference type="EMBL" id="ESR27450.1"/>
    </source>
</evidence>
<dbReference type="AlphaFoldDB" id="V4RWR8"/>
<dbReference type="PANTHER" id="PTHR11051">
    <property type="entry name" value="GLYCOSYL HYDROLASE-RELATED"/>
    <property type="match status" value="1"/>
</dbReference>
<dbReference type="InterPro" id="IPR037018">
    <property type="entry name" value="GH65_N"/>
</dbReference>
<dbReference type="PANTHER" id="PTHR11051:SF8">
    <property type="entry name" value="PROTEIN-GLUCOSYLGALACTOSYLHYDROXYLYSINE GLUCOSIDASE"/>
    <property type="match status" value="1"/>
</dbReference>
<dbReference type="eggNOG" id="COG1554">
    <property type="taxonomic scope" value="Bacteria"/>
</dbReference>
<keyword evidence="2" id="KW-0328">Glycosyltransferase</keyword>
<keyword evidence="10" id="KW-0378">Hydrolase</keyword>
<dbReference type="GO" id="GO:0016757">
    <property type="term" value="F:glycosyltransferase activity"/>
    <property type="evidence" value="ECO:0007669"/>
    <property type="project" value="UniProtKB-KW"/>
</dbReference>
<dbReference type="Gene3D" id="1.50.10.10">
    <property type="match status" value="1"/>
</dbReference>
<evidence type="ECO:0000256" key="5">
    <source>
        <dbReference type="PIRSR" id="PIRSR036289-51"/>
    </source>
</evidence>
<dbReference type="InterPro" id="IPR011013">
    <property type="entry name" value="Gal_mutarotase_sf_dom"/>
</dbReference>
<dbReference type="SUPFAM" id="SSF48208">
    <property type="entry name" value="Six-hairpin glycosidases"/>
    <property type="match status" value="1"/>
</dbReference>
<proteinExistence type="inferred from homology"/>
<dbReference type="RefSeq" id="WP_023430212.1">
    <property type="nucleotide sequence ID" value="NZ_AWXZ01000004.1"/>
</dbReference>
<comment type="similarity">
    <text evidence="1">Belongs to the glycosyl hydrolase 65 family.</text>
</comment>
<dbReference type="InterPro" id="IPR005195">
    <property type="entry name" value="Glyco_hydro_65_M"/>
</dbReference>
<reference evidence="10 11" key="1">
    <citation type="journal article" date="2014" name="Genome Announc.">
        <title>Draft Genome Sequence of Lutibaculum baratangense Strain AMV1T, Isolated from a Mud Volcano in Andamans, India.</title>
        <authorList>
            <person name="Singh A."/>
            <person name="Sreenivas A."/>
            <person name="Sathyanarayana Reddy G."/>
            <person name="Pinnaka A.K."/>
            <person name="Shivaji S."/>
        </authorList>
    </citation>
    <scope>NUCLEOTIDE SEQUENCE [LARGE SCALE GENOMIC DNA]</scope>
    <source>
        <strain evidence="10 11">AMV1</strain>
    </source>
</reference>
<feature type="binding site" evidence="5">
    <location>
        <begin position="616"/>
        <end position="617"/>
    </location>
    <ligand>
        <name>substrate</name>
    </ligand>
</feature>
<keyword evidence="3" id="KW-0808">Transferase</keyword>
<dbReference type="GO" id="GO:0004553">
    <property type="term" value="F:hydrolase activity, hydrolyzing O-glycosyl compounds"/>
    <property type="evidence" value="ECO:0007669"/>
    <property type="project" value="TreeGrafter"/>
</dbReference>
<evidence type="ECO:0000259" key="8">
    <source>
        <dbReference type="Pfam" id="PF03633"/>
    </source>
</evidence>
<feature type="binding site" evidence="5">
    <location>
        <begin position="356"/>
        <end position="357"/>
    </location>
    <ligand>
        <name>substrate</name>
    </ligand>
</feature>
<keyword evidence="11" id="KW-1185">Reference proteome</keyword>
<dbReference type="EC" id="3.1.3.12" evidence="10"/>
<dbReference type="Proteomes" id="UP000017819">
    <property type="component" value="Unassembled WGS sequence"/>
</dbReference>
<dbReference type="InterPro" id="IPR008928">
    <property type="entry name" value="6-hairpin_glycosidase_sf"/>
</dbReference>
<evidence type="ECO:0000256" key="1">
    <source>
        <dbReference type="ARBA" id="ARBA00006768"/>
    </source>
</evidence>
<dbReference type="Gene3D" id="2.70.98.40">
    <property type="entry name" value="Glycoside hydrolase, family 65, N-terminal domain"/>
    <property type="match status" value="1"/>
</dbReference>
<comment type="caution">
    <text evidence="10">The sequence shown here is derived from an EMBL/GenBank/DDBJ whole genome shotgun (WGS) entry which is preliminary data.</text>
</comment>
<dbReference type="Pfam" id="PF03636">
    <property type="entry name" value="Glyco_hydro_65N"/>
    <property type="match status" value="1"/>
</dbReference>
<dbReference type="Pfam" id="PF03632">
    <property type="entry name" value="Glyco_hydro_65m"/>
    <property type="match status" value="1"/>
</dbReference>
<dbReference type="InterPro" id="IPR012341">
    <property type="entry name" value="6hp_glycosidase-like_sf"/>
</dbReference>
<gene>
    <name evidence="10" type="ORF">N177_0054</name>
</gene>
<feature type="domain" description="Glycoside hydrolase family 65 C-terminal" evidence="8">
    <location>
        <begin position="725"/>
        <end position="786"/>
    </location>
</feature>
<feature type="domain" description="Glycoside hydrolase family 65 central catalytic" evidence="7">
    <location>
        <begin position="319"/>
        <end position="715"/>
    </location>
</feature>
<evidence type="ECO:0000259" key="9">
    <source>
        <dbReference type="Pfam" id="PF03636"/>
    </source>
</evidence>
<evidence type="ECO:0000259" key="7">
    <source>
        <dbReference type="Pfam" id="PF03632"/>
    </source>
</evidence>
<dbReference type="GO" id="GO:0030246">
    <property type="term" value="F:carbohydrate binding"/>
    <property type="evidence" value="ECO:0007669"/>
    <property type="project" value="InterPro"/>
</dbReference>